<dbReference type="GO" id="GO:0005509">
    <property type="term" value="F:calcium ion binding"/>
    <property type="evidence" value="ECO:0007669"/>
    <property type="project" value="InterPro"/>
</dbReference>
<dbReference type="Proteomes" id="UP000507470">
    <property type="component" value="Unassembled WGS sequence"/>
</dbReference>
<dbReference type="Gene3D" id="2.10.25.10">
    <property type="entry name" value="Laminin"/>
    <property type="match status" value="6"/>
</dbReference>
<feature type="domain" description="EGF-like" evidence="7">
    <location>
        <begin position="476"/>
        <end position="512"/>
    </location>
</feature>
<dbReference type="PROSITE" id="PS00022">
    <property type="entry name" value="EGF_1"/>
    <property type="match status" value="2"/>
</dbReference>
<reference evidence="8 9" key="1">
    <citation type="submission" date="2020-06" db="EMBL/GenBank/DDBJ databases">
        <authorList>
            <person name="Li R."/>
            <person name="Bekaert M."/>
        </authorList>
    </citation>
    <scope>NUCLEOTIDE SEQUENCE [LARGE SCALE GENOMIC DNA]</scope>
    <source>
        <strain evidence="9">wild</strain>
    </source>
</reference>
<dbReference type="GO" id="GO:0045197">
    <property type="term" value="P:establishment or maintenance of epithelial cell apical/basal polarity"/>
    <property type="evidence" value="ECO:0007669"/>
    <property type="project" value="TreeGrafter"/>
</dbReference>
<evidence type="ECO:0000256" key="2">
    <source>
        <dbReference type="ARBA" id="ARBA00022729"/>
    </source>
</evidence>
<comment type="caution">
    <text evidence="6">Lacks conserved residue(s) required for the propagation of feature annotation.</text>
</comment>
<dbReference type="GO" id="GO:0005886">
    <property type="term" value="C:plasma membrane"/>
    <property type="evidence" value="ECO:0007669"/>
    <property type="project" value="TreeGrafter"/>
</dbReference>
<dbReference type="Pfam" id="PF00008">
    <property type="entry name" value="EGF"/>
    <property type="match status" value="4"/>
</dbReference>
<evidence type="ECO:0000256" key="6">
    <source>
        <dbReference type="PROSITE-ProRule" id="PRU00076"/>
    </source>
</evidence>
<dbReference type="AlphaFoldDB" id="A0A6J8BCR9"/>
<dbReference type="InterPro" id="IPR001881">
    <property type="entry name" value="EGF-like_Ca-bd_dom"/>
</dbReference>
<proteinExistence type="predicted"/>
<dbReference type="InterPro" id="IPR051022">
    <property type="entry name" value="Notch_Cell-Fate_Det"/>
</dbReference>
<dbReference type="GO" id="GO:0007157">
    <property type="term" value="P:heterophilic cell-cell adhesion via plasma membrane cell adhesion molecules"/>
    <property type="evidence" value="ECO:0007669"/>
    <property type="project" value="TreeGrafter"/>
</dbReference>
<dbReference type="EMBL" id="CACVKT020003009">
    <property type="protein sequence ID" value="CAC5381211.1"/>
    <property type="molecule type" value="Genomic_DNA"/>
</dbReference>
<accession>A0A6J8BCR9</accession>
<dbReference type="InterPro" id="IPR000742">
    <property type="entry name" value="EGF"/>
</dbReference>
<evidence type="ECO:0000256" key="1">
    <source>
        <dbReference type="ARBA" id="ARBA00022536"/>
    </source>
</evidence>
<gene>
    <name evidence="8" type="ORF">MCOR_17111</name>
</gene>
<dbReference type="PROSITE" id="PS01186">
    <property type="entry name" value="EGF_2"/>
    <property type="match status" value="2"/>
</dbReference>
<keyword evidence="2" id="KW-0732">Signal</keyword>
<keyword evidence="1 6" id="KW-0245">EGF-like domain</keyword>
<dbReference type="OrthoDB" id="6048481at2759"/>
<dbReference type="PROSITE" id="PS50026">
    <property type="entry name" value="EGF_3"/>
    <property type="match status" value="6"/>
</dbReference>
<dbReference type="GO" id="GO:0032991">
    <property type="term" value="C:protein-containing complex"/>
    <property type="evidence" value="ECO:0007669"/>
    <property type="project" value="TreeGrafter"/>
</dbReference>
<evidence type="ECO:0000313" key="8">
    <source>
        <dbReference type="EMBL" id="CAC5381211.1"/>
    </source>
</evidence>
<feature type="disulfide bond" evidence="6">
    <location>
        <begin position="502"/>
        <end position="511"/>
    </location>
</feature>
<feature type="domain" description="EGF-like" evidence="7">
    <location>
        <begin position="406"/>
        <end position="440"/>
    </location>
</feature>
<sequence>MRVLADLQSPVATTSLSSEVVSMAPVTTTATSSSAEPITQSVNSQASSGDKQKVVISQGELLIQPKQQQQNIDTIGNCTDAILVYISIYCTAYPHVFQELLKYLHSIRLGAKRCALGWKSYDEQFRLRMLQDPAGTWAVVDPELWLLYMYPPSAISNAPIITGALNVTHSITTVGELAVQNKSNTCSANHALNKNDVKICKNYLEMHLVSSKTDQFGRGVTIHTPEQADKCICPVVLLPCYLRDRPVVGGPLFCHFDLHNVTGGTYQKNKQLDSFVILAFPHMGPQMCMKECLMHTDCNAVNFDKNNYICHLLQANYPGDALESSDGIFFSEKVNWKKDFDACWPNACPNGTKCYVLYPDERFCHTYATPCDSYNSECQNGGECRNMANGYGCRCATGYYGEYCESTPCTSSPCVHGNCVVSGSGYTCNCLDGYYGDNCQNTPCTSDPCLNNGICSISGSNFACSCAGGYSGPVCENTPCNPQPCLNNGACSIIGSSYTCACPAGYSGTKCENTPCDPQPCLNNGVCSISGSSYTCACPAGYSGTKCQNDPCHTQPCINGGSCIVSGSGYTCNCVTGFGGSLCEVTV</sequence>
<dbReference type="InterPro" id="IPR000152">
    <property type="entry name" value="EGF-type_Asp/Asn_hydroxyl_site"/>
</dbReference>
<evidence type="ECO:0000256" key="4">
    <source>
        <dbReference type="ARBA" id="ARBA00023157"/>
    </source>
</evidence>
<dbReference type="PANTHER" id="PTHR24049:SF22">
    <property type="entry name" value="DROSOPHILA CRUMBS HOMOLOG"/>
    <property type="match status" value="1"/>
</dbReference>
<evidence type="ECO:0000256" key="3">
    <source>
        <dbReference type="ARBA" id="ARBA00022737"/>
    </source>
</evidence>
<dbReference type="PROSITE" id="PS00010">
    <property type="entry name" value="ASX_HYDROXYL"/>
    <property type="match status" value="1"/>
</dbReference>
<keyword evidence="3" id="KW-0677">Repeat</keyword>
<feature type="disulfide bond" evidence="6">
    <location>
        <begin position="409"/>
        <end position="419"/>
    </location>
</feature>
<dbReference type="SUPFAM" id="SSF57414">
    <property type="entry name" value="Hairpin loop containing domain-like"/>
    <property type="match status" value="1"/>
</dbReference>
<keyword evidence="9" id="KW-1185">Reference proteome</keyword>
<keyword evidence="4 6" id="KW-1015">Disulfide bond</keyword>
<feature type="disulfide bond" evidence="6">
    <location>
        <begin position="430"/>
        <end position="439"/>
    </location>
</feature>
<organism evidence="8 9">
    <name type="scientific">Mytilus coruscus</name>
    <name type="common">Sea mussel</name>
    <dbReference type="NCBI Taxonomy" id="42192"/>
    <lineage>
        <taxon>Eukaryota</taxon>
        <taxon>Metazoa</taxon>
        <taxon>Spiralia</taxon>
        <taxon>Lophotrochozoa</taxon>
        <taxon>Mollusca</taxon>
        <taxon>Bivalvia</taxon>
        <taxon>Autobranchia</taxon>
        <taxon>Pteriomorphia</taxon>
        <taxon>Mytilida</taxon>
        <taxon>Mytiloidea</taxon>
        <taxon>Mytilidae</taxon>
        <taxon>Mytilinae</taxon>
        <taxon>Mytilus</taxon>
    </lineage>
</organism>
<evidence type="ECO:0000313" key="9">
    <source>
        <dbReference type="Proteomes" id="UP000507470"/>
    </source>
</evidence>
<dbReference type="FunFam" id="2.10.25.10:FF:000012">
    <property type="entry name" value="Delta-like protein"/>
    <property type="match status" value="1"/>
</dbReference>
<dbReference type="PANTHER" id="PTHR24049">
    <property type="entry name" value="CRUMBS FAMILY MEMBER"/>
    <property type="match status" value="1"/>
</dbReference>
<feature type="disulfide bond" evidence="6">
    <location>
        <begin position="395"/>
        <end position="404"/>
    </location>
</feature>
<name>A0A6J8BCR9_MYTCO</name>
<dbReference type="CDD" id="cd00054">
    <property type="entry name" value="EGF_CA"/>
    <property type="match status" value="4"/>
</dbReference>
<evidence type="ECO:0000259" key="7">
    <source>
        <dbReference type="PROSITE" id="PS50026"/>
    </source>
</evidence>
<feature type="domain" description="EGF-like" evidence="7">
    <location>
        <begin position="513"/>
        <end position="545"/>
    </location>
</feature>
<feature type="domain" description="EGF-like" evidence="7">
    <location>
        <begin position="441"/>
        <end position="473"/>
    </location>
</feature>
<dbReference type="SUPFAM" id="SSF57196">
    <property type="entry name" value="EGF/Laminin"/>
    <property type="match status" value="6"/>
</dbReference>
<feature type="disulfide bond" evidence="6">
    <location>
        <begin position="574"/>
        <end position="583"/>
    </location>
</feature>
<dbReference type="FunFam" id="2.10.25.10:FF:000321">
    <property type="entry name" value="Protein delta homolog 1"/>
    <property type="match status" value="1"/>
</dbReference>
<feature type="domain" description="EGF-like" evidence="7">
    <location>
        <begin position="367"/>
        <end position="405"/>
    </location>
</feature>
<evidence type="ECO:0000256" key="5">
    <source>
        <dbReference type="ARBA" id="ARBA00023180"/>
    </source>
</evidence>
<dbReference type="SMART" id="SM00179">
    <property type="entry name" value="EGF_CA"/>
    <property type="match status" value="6"/>
</dbReference>
<dbReference type="FunFam" id="2.10.25.10:FF:000066">
    <property type="entry name" value="FAT atypical cadherin 4"/>
    <property type="match status" value="1"/>
</dbReference>
<keyword evidence="5" id="KW-0325">Glycoprotein</keyword>
<protein>
    <submittedName>
        <fullName evidence="8">Fibropellin-3,Adhesive plaque matrix protein 2,Sushi, von Willebrand factor type A, EGF and pentraxin domain-containing protein 1,Fibropellin-1,Neurogenic locus notch homolog protein 1</fullName>
    </submittedName>
</protein>
<feature type="domain" description="EGF-like" evidence="7">
    <location>
        <begin position="548"/>
        <end position="584"/>
    </location>
</feature>
<dbReference type="SMART" id="SM00181">
    <property type="entry name" value="EGF"/>
    <property type="match status" value="6"/>
</dbReference>